<name>A0ABQ9HT47_9NEOP</name>
<evidence type="ECO:0000313" key="2">
    <source>
        <dbReference type="Proteomes" id="UP001159363"/>
    </source>
</evidence>
<accession>A0ABQ9HT47</accession>
<comment type="caution">
    <text evidence="1">The sequence shown here is derived from an EMBL/GenBank/DDBJ whole genome shotgun (WGS) entry which is preliminary data.</text>
</comment>
<organism evidence="1 2">
    <name type="scientific">Dryococelus australis</name>
    <dbReference type="NCBI Taxonomy" id="614101"/>
    <lineage>
        <taxon>Eukaryota</taxon>
        <taxon>Metazoa</taxon>
        <taxon>Ecdysozoa</taxon>
        <taxon>Arthropoda</taxon>
        <taxon>Hexapoda</taxon>
        <taxon>Insecta</taxon>
        <taxon>Pterygota</taxon>
        <taxon>Neoptera</taxon>
        <taxon>Polyneoptera</taxon>
        <taxon>Phasmatodea</taxon>
        <taxon>Verophasmatodea</taxon>
        <taxon>Anareolatae</taxon>
        <taxon>Phasmatidae</taxon>
        <taxon>Eurycanthinae</taxon>
        <taxon>Dryococelus</taxon>
    </lineage>
</organism>
<reference evidence="1 2" key="1">
    <citation type="submission" date="2023-02" db="EMBL/GenBank/DDBJ databases">
        <title>LHISI_Scaffold_Assembly.</title>
        <authorList>
            <person name="Stuart O.P."/>
            <person name="Cleave R."/>
            <person name="Magrath M.J.L."/>
            <person name="Mikheyev A.S."/>
        </authorList>
    </citation>
    <scope>NUCLEOTIDE SEQUENCE [LARGE SCALE GENOMIC DNA]</scope>
    <source>
        <strain evidence="1">Daus_M_001</strain>
        <tissue evidence="1">Leg muscle</tissue>
    </source>
</reference>
<sequence>MKQYVKALPKDRETFKYLCTKFPNLSDAKLKEEIFTGPDTRKITKDTHFERVITYLECLARMLFIDVIAKFLGNVRDPNCKEIVREMLSSYKHLGCNMSLKIHFLNSHIEYFQTNLWDYSEEHGECFHQDLKDVERRYQGRWDIRMMADYCCMIHRDDTEKMYKQKATKQSFR</sequence>
<evidence type="ECO:0000313" key="1">
    <source>
        <dbReference type="EMBL" id="KAJ8887450.1"/>
    </source>
</evidence>
<dbReference type="EMBL" id="JARBHB010000004">
    <property type="protein sequence ID" value="KAJ8887450.1"/>
    <property type="molecule type" value="Genomic_DNA"/>
</dbReference>
<dbReference type="Proteomes" id="UP001159363">
    <property type="component" value="Chromosome X"/>
</dbReference>
<gene>
    <name evidence="1" type="ORF">PR048_013665</name>
</gene>
<keyword evidence="2" id="KW-1185">Reference proteome</keyword>
<proteinExistence type="predicted"/>
<protein>
    <submittedName>
        <fullName evidence="1">Uncharacterized protein</fullName>
    </submittedName>
</protein>
<dbReference type="PANTHER" id="PTHR46114:SF1">
    <property type="entry name" value="ZAD DOMAIN-CONTAINING PROTEIN"/>
    <property type="match status" value="1"/>
</dbReference>
<dbReference type="PANTHER" id="PTHR46114">
    <property type="entry name" value="APPLE DOMAIN-CONTAINING PROTEIN"/>
    <property type="match status" value="1"/>
</dbReference>